<dbReference type="OrthoDB" id="3187690at2"/>
<dbReference type="RefSeq" id="WP_153345323.1">
    <property type="nucleotide sequence ID" value="NZ_WEGI01000010.1"/>
</dbReference>
<dbReference type="InterPro" id="IPR013381">
    <property type="entry name" value="CRISPR-assoc_prot_Cse1"/>
</dbReference>
<dbReference type="Gene3D" id="1.10.132.100">
    <property type="match status" value="1"/>
</dbReference>
<organism evidence="1 2">
    <name type="scientific">Nocardia aurantia</name>
    <dbReference type="NCBI Taxonomy" id="2585199"/>
    <lineage>
        <taxon>Bacteria</taxon>
        <taxon>Bacillati</taxon>
        <taxon>Actinomycetota</taxon>
        <taxon>Actinomycetes</taxon>
        <taxon>Mycobacteriales</taxon>
        <taxon>Nocardiaceae</taxon>
        <taxon>Nocardia</taxon>
    </lineage>
</organism>
<name>A0A7K0DT10_9NOCA</name>
<evidence type="ECO:0008006" key="3">
    <source>
        <dbReference type="Google" id="ProtNLM"/>
    </source>
</evidence>
<dbReference type="Proteomes" id="UP000431401">
    <property type="component" value="Unassembled WGS sequence"/>
</dbReference>
<dbReference type="NCBIfam" id="TIGR02547">
    <property type="entry name" value="casA_cse1"/>
    <property type="match status" value="1"/>
</dbReference>
<sequence>MGAGDLIWSTPLLPSRFDDGSVRALPLGEALRNSRRITGIEVEIPTMVPALLRQLLLPIVVHALGSPTSRQDWRQRFDRGEFSDTEWHTIEEYLVAHADRFDVLDPVQPFGQVADLRTAKGDTKGTALLVATAPSGNNVPLFATRTEADALRLELPAALRWMLHTQCWDTAAIKTGVVGDPKALGGKTSGNFTGPLGQLGVVLPVGRTLYDTLLLNTPIGVQQRLGVPHWGREPLGPRWEIRAPGGVLDLWTWQSRRIRLFPEETGAGIVVERAIVAAGDRFSAGVPDWETHTAWRKDKPAKGSTAAPLRPLRHAAGKAAWRGLDALLALESSSDESFQTSELLDQLSGLERSGAIDDSYPLRVETFGIVYGNQSAVIEDLIHDVIPVPVASMRGQGEAYTTVLEAADQAERLAAAINRLSADLRRSLGADPIPWDKGMRPGEQLLVALDPLVRRLLAGVSADAGDDDKLTRGLVAWELLAYDAVYRCAEPLFALPPAAFTGRTVHGPAKEQRYSLGLAANSFYTAVDKILPRAAAERRGPSNEE</sequence>
<protein>
    <recommendedName>
        <fullName evidence="3">Type I-E CRISPR-associated protein Cse1/CasA</fullName>
    </recommendedName>
</protein>
<evidence type="ECO:0000313" key="2">
    <source>
        <dbReference type="Proteomes" id="UP000431401"/>
    </source>
</evidence>
<accession>A0A7K0DT10</accession>
<reference evidence="1 2" key="1">
    <citation type="submission" date="2019-10" db="EMBL/GenBank/DDBJ databases">
        <title>Nocardia macrotermitis sp. nov. and Nocardia aurantia sp. nov., isolated from the gut of fungus growing-termite Macrotermes natalensis.</title>
        <authorList>
            <person name="Benndorf R."/>
            <person name="Schwitalla J."/>
            <person name="Martin K."/>
            <person name="De Beer W."/>
            <person name="Kaster A.-K."/>
            <person name="Vollmers J."/>
            <person name="Poulsen M."/>
            <person name="Beemelmanns C."/>
        </authorList>
    </citation>
    <scope>NUCLEOTIDE SEQUENCE [LARGE SCALE GENOMIC DNA]</scope>
    <source>
        <strain evidence="1 2">RB56</strain>
    </source>
</reference>
<dbReference type="EMBL" id="WEGI01000010">
    <property type="protein sequence ID" value="MQY28891.1"/>
    <property type="molecule type" value="Genomic_DNA"/>
</dbReference>
<dbReference type="Pfam" id="PF09481">
    <property type="entry name" value="CRISPR_Cse1"/>
    <property type="match status" value="1"/>
</dbReference>
<dbReference type="AlphaFoldDB" id="A0A7K0DT10"/>
<gene>
    <name evidence="1" type="ORF">NRB56_44760</name>
</gene>
<evidence type="ECO:0000313" key="1">
    <source>
        <dbReference type="EMBL" id="MQY28891.1"/>
    </source>
</evidence>
<comment type="caution">
    <text evidence="1">The sequence shown here is derived from an EMBL/GenBank/DDBJ whole genome shotgun (WGS) entry which is preliminary data.</text>
</comment>
<keyword evidence="2" id="KW-1185">Reference proteome</keyword>
<proteinExistence type="predicted"/>